<dbReference type="PANTHER" id="PTHR43420">
    <property type="entry name" value="ACETYLTRANSFERASE"/>
    <property type="match status" value="1"/>
</dbReference>
<dbReference type="InterPro" id="IPR016181">
    <property type="entry name" value="Acyl_CoA_acyltransferase"/>
</dbReference>
<organism evidence="7 8">
    <name type="scientific">Marinobacter litoralis</name>
    <dbReference type="NCBI Taxonomy" id="187981"/>
    <lineage>
        <taxon>Bacteria</taxon>
        <taxon>Pseudomonadati</taxon>
        <taxon>Pseudomonadota</taxon>
        <taxon>Gammaproteobacteria</taxon>
        <taxon>Pseudomonadales</taxon>
        <taxon>Marinobacteraceae</taxon>
        <taxon>Marinobacter</taxon>
    </lineage>
</organism>
<evidence type="ECO:0000256" key="4">
    <source>
        <dbReference type="ARBA" id="ARBA00023315"/>
    </source>
</evidence>
<dbReference type="PROSITE" id="PS51186">
    <property type="entry name" value="GNAT"/>
    <property type="match status" value="1"/>
</dbReference>
<comment type="function">
    <text evidence="5">Acetylates the N-terminal alanine of ribosomal protein bS18.</text>
</comment>
<feature type="active site" description="Proton acceptor" evidence="5">
    <location>
        <position position="116"/>
    </location>
</feature>
<evidence type="ECO:0000313" key="7">
    <source>
        <dbReference type="EMBL" id="RMJ05336.1"/>
    </source>
</evidence>
<feature type="active site" description="Proton donor" evidence="5">
    <location>
        <position position="128"/>
    </location>
</feature>
<dbReference type="PANTHER" id="PTHR43420:SF12">
    <property type="entry name" value="N-ACETYLTRANSFERASE DOMAIN-CONTAINING PROTEIN"/>
    <property type="match status" value="1"/>
</dbReference>
<dbReference type="RefSeq" id="WP_114332871.1">
    <property type="nucleotide sequence ID" value="NZ_QMDL01000001.1"/>
</dbReference>
<dbReference type="SUPFAM" id="SSF55729">
    <property type="entry name" value="Acyl-CoA N-acyltransferases (Nat)"/>
    <property type="match status" value="1"/>
</dbReference>
<dbReference type="GO" id="GO:0005737">
    <property type="term" value="C:cytoplasm"/>
    <property type="evidence" value="ECO:0007669"/>
    <property type="project" value="UniProtKB-SubCell"/>
</dbReference>
<evidence type="ECO:0000256" key="3">
    <source>
        <dbReference type="ARBA" id="ARBA00022679"/>
    </source>
</evidence>
<name>A0A3M2RJ24_9GAMM</name>
<comment type="similarity">
    <text evidence="1 5">Belongs to the acetyltransferase family. RimI subfamily.</text>
</comment>
<proteinExistence type="inferred from homology"/>
<dbReference type="GO" id="GO:0008999">
    <property type="term" value="F:protein-N-terminal-alanine acetyltransferase activity"/>
    <property type="evidence" value="ECO:0007669"/>
    <property type="project" value="UniProtKB-UniRule"/>
</dbReference>
<evidence type="ECO:0000256" key="5">
    <source>
        <dbReference type="HAMAP-Rule" id="MF_02210"/>
    </source>
</evidence>
<dbReference type="Pfam" id="PF00583">
    <property type="entry name" value="Acetyltransf_1"/>
    <property type="match status" value="1"/>
</dbReference>
<dbReference type="HAMAP" id="MF_02210">
    <property type="entry name" value="RimI"/>
    <property type="match status" value="1"/>
</dbReference>
<keyword evidence="3 5" id="KW-0808">Transferase</keyword>
<feature type="domain" description="N-acetyltransferase" evidence="6">
    <location>
        <begin position="15"/>
        <end position="160"/>
    </location>
</feature>
<evidence type="ECO:0000256" key="1">
    <source>
        <dbReference type="ARBA" id="ARBA00005395"/>
    </source>
</evidence>
<feature type="binding site" evidence="5">
    <location>
        <position position="121"/>
    </location>
    <ligand>
        <name>acetyl-CoA</name>
        <dbReference type="ChEBI" id="CHEBI:57288"/>
    </ligand>
</feature>
<keyword evidence="2 5" id="KW-0963">Cytoplasm</keyword>
<dbReference type="Gene3D" id="3.40.630.30">
    <property type="match status" value="1"/>
</dbReference>
<reference evidence="7 8" key="1">
    <citation type="submission" date="2018-08" db="EMBL/GenBank/DDBJ databases">
        <title>Whole Genome Sequence of the Moderate Halophilic Marine Bacterium Marinobacter litoralis Sw-45.</title>
        <authorList>
            <person name="Musa H."/>
        </authorList>
    </citation>
    <scope>NUCLEOTIDE SEQUENCE [LARGE SCALE GENOMIC DNA]</scope>
    <source>
        <strain evidence="7 8">Sw-45</strain>
    </source>
</reference>
<dbReference type="EC" id="2.3.1.266" evidence="5"/>
<evidence type="ECO:0000259" key="6">
    <source>
        <dbReference type="PROSITE" id="PS51186"/>
    </source>
</evidence>
<dbReference type="EMBL" id="QMDL01000001">
    <property type="protein sequence ID" value="RMJ05336.1"/>
    <property type="molecule type" value="Genomic_DNA"/>
</dbReference>
<dbReference type="InterPro" id="IPR043690">
    <property type="entry name" value="RimI"/>
</dbReference>
<dbReference type="InterPro" id="IPR000182">
    <property type="entry name" value="GNAT_dom"/>
</dbReference>
<comment type="caution">
    <text evidence="7">The sequence shown here is derived from an EMBL/GenBank/DDBJ whole genome shotgun (WGS) entry which is preliminary data.</text>
</comment>
<accession>A0A3M2RJ24</accession>
<dbReference type="CDD" id="cd04301">
    <property type="entry name" value="NAT_SF"/>
    <property type="match status" value="1"/>
</dbReference>
<sequence>MNDGQATISVGVADSGIRPLTQDDLPRVMELERLGHSHPWTEGIFRDCFKGSYRVWAFVYEDELVGYAIVSYQFDEAHLLNVCVHPNFRGMGMGRKLLQHAIAVARDDDLACMILEVRKSNRAATLLYRSEGFQQIGVRPKYYPGPSGGEDARVMELQFT</sequence>
<keyword evidence="4 5" id="KW-0012">Acyltransferase</keyword>
<dbReference type="Proteomes" id="UP000265903">
    <property type="component" value="Unassembled WGS sequence"/>
</dbReference>
<comment type="subcellular location">
    <subcellularLocation>
        <location evidence="5">Cytoplasm</location>
    </subcellularLocation>
</comment>
<protein>
    <recommendedName>
        <fullName evidence="5">[Ribosomal protein bS18]-alanine N-acetyltransferase</fullName>
        <ecNumber evidence="5">2.3.1.266</ecNumber>
    </recommendedName>
</protein>
<comment type="caution">
    <text evidence="5">Lacks conserved residue(s) required for the propagation of feature annotation.</text>
</comment>
<dbReference type="OrthoDB" id="9796919at2"/>
<dbReference type="AlphaFoldDB" id="A0A3M2RJ24"/>
<evidence type="ECO:0000256" key="2">
    <source>
        <dbReference type="ARBA" id="ARBA00022490"/>
    </source>
</evidence>
<evidence type="ECO:0000313" key="8">
    <source>
        <dbReference type="Proteomes" id="UP000265903"/>
    </source>
</evidence>
<dbReference type="InterPro" id="IPR050680">
    <property type="entry name" value="YpeA/RimI_acetyltransf"/>
</dbReference>
<comment type="catalytic activity">
    <reaction evidence="5">
        <text>N-terminal L-alanyl-[ribosomal protein bS18] + acetyl-CoA = N-terminal N(alpha)-acetyl-L-alanyl-[ribosomal protein bS18] + CoA + H(+)</text>
        <dbReference type="Rhea" id="RHEA:43756"/>
        <dbReference type="Rhea" id="RHEA-COMP:10676"/>
        <dbReference type="Rhea" id="RHEA-COMP:10677"/>
        <dbReference type="ChEBI" id="CHEBI:15378"/>
        <dbReference type="ChEBI" id="CHEBI:57287"/>
        <dbReference type="ChEBI" id="CHEBI:57288"/>
        <dbReference type="ChEBI" id="CHEBI:64718"/>
        <dbReference type="ChEBI" id="CHEBI:83683"/>
        <dbReference type="EC" id="2.3.1.266"/>
    </reaction>
</comment>
<gene>
    <name evidence="5" type="primary">rimI</name>
    <name evidence="7" type="ORF">DOQ08_00003</name>
</gene>
<keyword evidence="8" id="KW-1185">Reference proteome</keyword>
<dbReference type="NCBIfam" id="TIGR01575">
    <property type="entry name" value="rimI"/>
    <property type="match status" value="1"/>
</dbReference>
<dbReference type="InterPro" id="IPR006464">
    <property type="entry name" value="AcTrfase_RimI/Ard1"/>
</dbReference>